<evidence type="ECO:0000313" key="2">
    <source>
        <dbReference type="Proteomes" id="UP000463224"/>
    </source>
</evidence>
<name>A0A844QPU6_9HYPH</name>
<proteinExistence type="predicted"/>
<evidence type="ECO:0000313" key="1">
    <source>
        <dbReference type="EMBL" id="MVB00069.1"/>
    </source>
</evidence>
<dbReference type="EMBL" id="WPHG01000010">
    <property type="protein sequence ID" value="MVB00069.1"/>
    <property type="molecule type" value="Genomic_DNA"/>
</dbReference>
<dbReference type="Proteomes" id="UP000463224">
    <property type="component" value="Unassembled WGS sequence"/>
</dbReference>
<keyword evidence="2" id="KW-1185">Reference proteome</keyword>
<dbReference type="AlphaFoldDB" id="A0A844QPU6"/>
<dbReference type="RefSeq" id="WP_156715916.1">
    <property type="nucleotide sequence ID" value="NZ_WPHG01000010.1"/>
</dbReference>
<protein>
    <submittedName>
        <fullName evidence="1">Uncharacterized protein</fullName>
    </submittedName>
</protein>
<comment type="caution">
    <text evidence="1">The sequence shown here is derived from an EMBL/GenBank/DDBJ whole genome shotgun (WGS) entry which is preliminary data.</text>
</comment>
<sequence length="128" mass="15452">MVKTKAQEHELFKEFWEEIWRPNMRHTDGRGDARKAFNKHMDMGADPQDIIDGARGFFRFMKDDDRKFVPLVASWLNKEAYIDWAEREREYQAKKAEREARENVVPIRRAALPENHFSRQWERKQASE</sequence>
<reference evidence="1 2" key="1">
    <citation type="submission" date="2019-12" db="EMBL/GenBank/DDBJ databases">
        <title>Nitratireductor arenosus sp. nov., Isolated from sea sand, Jeju island, South Korea.</title>
        <authorList>
            <person name="Kim W."/>
        </authorList>
    </citation>
    <scope>NUCLEOTIDE SEQUENCE [LARGE SCALE GENOMIC DNA]</scope>
    <source>
        <strain evidence="1 2">CAU 1489</strain>
    </source>
</reference>
<accession>A0A844QPU6</accession>
<gene>
    <name evidence="1" type="ORF">GN330_22740</name>
</gene>
<organism evidence="1 2">
    <name type="scientific">Nitratireductor arenosus</name>
    <dbReference type="NCBI Taxonomy" id="2682096"/>
    <lineage>
        <taxon>Bacteria</taxon>
        <taxon>Pseudomonadati</taxon>
        <taxon>Pseudomonadota</taxon>
        <taxon>Alphaproteobacteria</taxon>
        <taxon>Hyphomicrobiales</taxon>
        <taxon>Phyllobacteriaceae</taxon>
        <taxon>Nitratireductor</taxon>
    </lineage>
</organism>